<accession>A0A9N9LZ93</accession>
<dbReference type="AlphaFoldDB" id="A0A9N9LZ93"/>
<dbReference type="SUPFAM" id="SSF53474">
    <property type="entry name" value="alpha/beta-Hydrolases"/>
    <property type="match status" value="1"/>
</dbReference>
<reference evidence="2" key="1">
    <citation type="submission" date="2021-07" db="EMBL/GenBank/DDBJ databases">
        <authorList>
            <person name="Durling M."/>
        </authorList>
    </citation>
    <scope>NUCLEOTIDE SEQUENCE</scope>
</reference>
<proteinExistence type="predicted"/>
<dbReference type="PANTHER" id="PTHR37017:SF8">
    <property type="entry name" value="AB HYDROLASE-1 DOMAIN-CONTAINING PROTEIN"/>
    <property type="match status" value="1"/>
</dbReference>
<evidence type="ECO:0000313" key="3">
    <source>
        <dbReference type="Proteomes" id="UP000701801"/>
    </source>
</evidence>
<evidence type="ECO:0000313" key="2">
    <source>
        <dbReference type="EMBL" id="CAG8981326.1"/>
    </source>
</evidence>
<organism evidence="2 3">
    <name type="scientific">Hymenoscyphus albidus</name>
    <dbReference type="NCBI Taxonomy" id="595503"/>
    <lineage>
        <taxon>Eukaryota</taxon>
        <taxon>Fungi</taxon>
        <taxon>Dikarya</taxon>
        <taxon>Ascomycota</taxon>
        <taxon>Pezizomycotina</taxon>
        <taxon>Leotiomycetes</taxon>
        <taxon>Helotiales</taxon>
        <taxon>Helotiaceae</taxon>
        <taxon>Hymenoscyphus</taxon>
    </lineage>
</organism>
<dbReference type="Gene3D" id="3.40.50.1820">
    <property type="entry name" value="alpha/beta hydrolase"/>
    <property type="match status" value="1"/>
</dbReference>
<dbReference type="PANTHER" id="PTHR37017">
    <property type="entry name" value="AB HYDROLASE-1 DOMAIN-CONTAINING PROTEIN-RELATED"/>
    <property type="match status" value="1"/>
</dbReference>
<feature type="domain" description="AB hydrolase-1" evidence="1">
    <location>
        <begin position="9"/>
        <end position="242"/>
    </location>
</feature>
<keyword evidence="3" id="KW-1185">Reference proteome</keyword>
<dbReference type="Proteomes" id="UP000701801">
    <property type="component" value="Unassembled WGS sequence"/>
</dbReference>
<gene>
    <name evidence="2" type="ORF">HYALB_00005126</name>
</gene>
<dbReference type="InterPro" id="IPR052897">
    <property type="entry name" value="Sec-Metab_Biosynth_Hydrolase"/>
</dbReference>
<dbReference type="InterPro" id="IPR029058">
    <property type="entry name" value="AB_hydrolase_fold"/>
</dbReference>
<protein>
    <recommendedName>
        <fullName evidence="1">AB hydrolase-1 domain-containing protein</fullName>
    </recommendedName>
</protein>
<dbReference type="Pfam" id="PF12697">
    <property type="entry name" value="Abhydrolase_6"/>
    <property type="match status" value="1"/>
</dbReference>
<evidence type="ECO:0000259" key="1">
    <source>
        <dbReference type="Pfam" id="PF12697"/>
    </source>
</evidence>
<comment type="caution">
    <text evidence="2">The sequence shown here is derived from an EMBL/GenBank/DDBJ whole genome shotgun (WGS) entry which is preliminary data.</text>
</comment>
<dbReference type="EMBL" id="CAJVRM010000463">
    <property type="protein sequence ID" value="CAG8981326.1"/>
    <property type="molecule type" value="Genomic_DNA"/>
</dbReference>
<dbReference type="OrthoDB" id="408373at2759"/>
<dbReference type="InterPro" id="IPR000073">
    <property type="entry name" value="AB_hydrolase_1"/>
</dbReference>
<sequence length="256" mass="27310">MTTEKPTFLIVHGAWHPPSCYQPLITTLSSSFPVKAITHPSLNPSDPQTATCSADTDALRSTLLSLLEAGKEVILLTHSYGGIPGHAAAHGLSKQTYVQAGKPGGVIGVINMAAFIVPEGQSLLAGEENAAWIKEDDPSSGLCTVPFPIPVFYQDVPPETAVALSSSLLPHSILSFNSPSPAPAWKDPEFAGRLLYIRCMQDRAIPASMQDLMIKDSGVEWVVRDIDAGHSPFLSRPEELSDILKELAEIFGGTGI</sequence>
<name>A0A9N9LZ93_9HELO</name>